<dbReference type="FunFam" id="1.10.10.60:FF:000349">
    <property type="entry name" value="Transcription factor MYB39"/>
    <property type="match status" value="1"/>
</dbReference>
<evidence type="ECO:0000259" key="5">
    <source>
        <dbReference type="PROSITE" id="PS50090"/>
    </source>
</evidence>
<organism evidence="7 8">
    <name type="scientific">Deinandra increscens subsp. villosa</name>
    <dbReference type="NCBI Taxonomy" id="3103831"/>
    <lineage>
        <taxon>Eukaryota</taxon>
        <taxon>Viridiplantae</taxon>
        <taxon>Streptophyta</taxon>
        <taxon>Embryophyta</taxon>
        <taxon>Tracheophyta</taxon>
        <taxon>Spermatophyta</taxon>
        <taxon>Magnoliopsida</taxon>
        <taxon>eudicotyledons</taxon>
        <taxon>Gunneridae</taxon>
        <taxon>Pentapetalae</taxon>
        <taxon>asterids</taxon>
        <taxon>campanulids</taxon>
        <taxon>Asterales</taxon>
        <taxon>Asteraceae</taxon>
        <taxon>Asteroideae</taxon>
        <taxon>Heliantheae alliance</taxon>
        <taxon>Madieae</taxon>
        <taxon>Madiinae</taxon>
        <taxon>Deinandra</taxon>
    </lineage>
</organism>
<dbReference type="SMART" id="SM00717">
    <property type="entry name" value="SANT"/>
    <property type="match status" value="2"/>
</dbReference>
<feature type="domain" description="HTH myb-type" evidence="6">
    <location>
        <begin position="9"/>
        <end position="61"/>
    </location>
</feature>
<feature type="domain" description="Myb-like" evidence="5">
    <location>
        <begin position="9"/>
        <end position="61"/>
    </location>
</feature>
<name>A0AAP0CGT1_9ASTR</name>
<dbReference type="EMBL" id="JBCNJP010000025">
    <property type="protein sequence ID" value="KAK9056350.1"/>
    <property type="molecule type" value="Genomic_DNA"/>
</dbReference>
<dbReference type="PROSITE" id="PS51294">
    <property type="entry name" value="HTH_MYB"/>
    <property type="match status" value="2"/>
</dbReference>
<evidence type="ECO:0000256" key="4">
    <source>
        <dbReference type="ARBA" id="ARBA00023242"/>
    </source>
</evidence>
<evidence type="ECO:0000259" key="6">
    <source>
        <dbReference type="PROSITE" id="PS51294"/>
    </source>
</evidence>
<dbReference type="PROSITE" id="PS50090">
    <property type="entry name" value="MYB_LIKE"/>
    <property type="match status" value="2"/>
</dbReference>
<comment type="subcellular location">
    <subcellularLocation>
        <location evidence="1">Nucleus</location>
    </subcellularLocation>
</comment>
<dbReference type="PANTHER" id="PTHR47994:SF5">
    <property type="entry name" value="F14D16.11-RELATED"/>
    <property type="match status" value="1"/>
</dbReference>
<evidence type="ECO:0000256" key="3">
    <source>
        <dbReference type="ARBA" id="ARBA00023125"/>
    </source>
</evidence>
<dbReference type="GO" id="GO:0003677">
    <property type="term" value="F:DNA binding"/>
    <property type="evidence" value="ECO:0007669"/>
    <property type="project" value="UniProtKB-KW"/>
</dbReference>
<dbReference type="InterPro" id="IPR001005">
    <property type="entry name" value="SANT/Myb"/>
</dbReference>
<feature type="domain" description="HTH myb-type" evidence="6">
    <location>
        <begin position="62"/>
        <end position="116"/>
    </location>
</feature>
<evidence type="ECO:0000313" key="8">
    <source>
        <dbReference type="Proteomes" id="UP001408789"/>
    </source>
</evidence>
<proteinExistence type="predicted"/>
<keyword evidence="2" id="KW-0677">Repeat</keyword>
<evidence type="ECO:0000256" key="1">
    <source>
        <dbReference type="ARBA" id="ARBA00004123"/>
    </source>
</evidence>
<dbReference type="InterPro" id="IPR009057">
    <property type="entry name" value="Homeodomain-like_sf"/>
</dbReference>
<dbReference type="PANTHER" id="PTHR47994">
    <property type="entry name" value="F14D16.11-RELATED"/>
    <property type="match status" value="1"/>
</dbReference>
<comment type="caution">
    <text evidence="7">The sequence shown here is derived from an EMBL/GenBank/DDBJ whole genome shotgun (WGS) entry which is preliminary data.</text>
</comment>
<keyword evidence="8" id="KW-1185">Reference proteome</keyword>
<gene>
    <name evidence="7" type="ORF">SSX86_027440</name>
</gene>
<dbReference type="Pfam" id="PF00249">
    <property type="entry name" value="Myb_DNA-binding"/>
    <property type="match status" value="2"/>
</dbReference>
<dbReference type="AlphaFoldDB" id="A0AAP0CGT1"/>
<evidence type="ECO:0000256" key="2">
    <source>
        <dbReference type="ARBA" id="ARBA00022737"/>
    </source>
</evidence>
<reference evidence="7 8" key="1">
    <citation type="submission" date="2024-04" db="EMBL/GenBank/DDBJ databases">
        <title>The reference genome of an endangered Asteraceae, Deinandra increscens subsp. villosa, native to the Central Coast of California.</title>
        <authorList>
            <person name="Guilliams M."/>
            <person name="Hasenstab-Lehman K."/>
            <person name="Meyer R."/>
            <person name="Mcevoy S."/>
        </authorList>
    </citation>
    <scope>NUCLEOTIDE SEQUENCE [LARGE SCALE GENOMIC DNA]</scope>
    <source>
        <tissue evidence="7">Leaf</tissue>
    </source>
</reference>
<dbReference type="Proteomes" id="UP001408789">
    <property type="component" value="Unassembled WGS sequence"/>
</dbReference>
<dbReference type="CDD" id="cd00167">
    <property type="entry name" value="SANT"/>
    <property type="match status" value="2"/>
</dbReference>
<accession>A0AAP0CGT1</accession>
<dbReference type="InterPro" id="IPR015495">
    <property type="entry name" value="Myb_TF_plants"/>
</dbReference>
<keyword evidence="4" id="KW-0539">Nucleus</keyword>
<feature type="domain" description="Myb-like" evidence="5">
    <location>
        <begin position="62"/>
        <end position="112"/>
    </location>
</feature>
<dbReference type="SUPFAM" id="SSF46689">
    <property type="entry name" value="Homeodomain-like"/>
    <property type="match status" value="1"/>
</dbReference>
<dbReference type="FunFam" id="1.10.10.60:FF:000001">
    <property type="entry name" value="MYB-related transcription factor"/>
    <property type="match status" value="1"/>
</dbReference>
<dbReference type="Gene3D" id="1.10.10.60">
    <property type="entry name" value="Homeodomain-like"/>
    <property type="match status" value="2"/>
</dbReference>
<keyword evidence="3" id="KW-0238">DNA-binding</keyword>
<evidence type="ECO:0000313" key="7">
    <source>
        <dbReference type="EMBL" id="KAK9056350.1"/>
    </source>
</evidence>
<sequence length="353" mass="40088">MGRSPNCEKSSLKKGPWTAEEDQKLIDYIQKNGYGNWRTLPTNAGLQRCGKSCRLRWTNYLRPDIKRGRFSFEEEETIIQLHSMLGNKWSNIAAHLPGRTDNEIKNYWNTHIRKRLLRMGIDPVTHTPRLDLLDMPSVLSSSFYNSSCTNMFGVQSVTNPGFLRLAASLLSSQRDQNSNLVHQNHQENKFGHPLQVQENTQVQFQNQDHQTLIQDHVPSCAPLNNSTCVTFTSESAQLKEPTVDQVLPLNFPHFDQQTCHVNDCVNDLDRLIANEGYQRHIIDPMSSLTSSGFDLPPHVSNLSRPSSSPASLNSNSTSCIINGSNTEDEREISNCSNLFKYEYQEILDSTVFM</sequence>
<protein>
    <submittedName>
        <fullName evidence="7">Uncharacterized protein</fullName>
    </submittedName>
</protein>
<dbReference type="GO" id="GO:0005634">
    <property type="term" value="C:nucleus"/>
    <property type="evidence" value="ECO:0007669"/>
    <property type="project" value="UniProtKB-SubCell"/>
</dbReference>
<dbReference type="InterPro" id="IPR017930">
    <property type="entry name" value="Myb_dom"/>
</dbReference>